<dbReference type="AlphaFoldDB" id="A0A5C2HH32"/>
<evidence type="ECO:0000313" key="2">
    <source>
        <dbReference type="Proteomes" id="UP000322644"/>
    </source>
</evidence>
<evidence type="ECO:0000313" key="1">
    <source>
        <dbReference type="EMBL" id="QEP41434.1"/>
    </source>
</evidence>
<gene>
    <name evidence="1" type="ORF">APORC_1875</name>
</gene>
<dbReference type="EMBL" id="CP036246">
    <property type="protein sequence ID" value="QEP41434.1"/>
    <property type="molecule type" value="Genomic_DNA"/>
</dbReference>
<reference evidence="1 2" key="1">
    <citation type="submission" date="2019-09" db="EMBL/GenBank/DDBJ databases">
        <title>Complete genome sequencing of four Arcobacter species reveals a diverse suite of mobile elements.</title>
        <authorList>
            <person name="Miller W.G."/>
            <person name="Yee E."/>
            <person name="Bono J.L."/>
        </authorList>
    </citation>
    <scope>NUCLEOTIDE SEQUENCE [LARGE SCALE GENOMIC DNA]</scope>
    <source>
        <strain evidence="1 2">CCUG 56899</strain>
    </source>
</reference>
<reference evidence="1 2" key="2">
    <citation type="submission" date="2019-09" db="EMBL/GenBank/DDBJ databases">
        <title>Taxonomic note: a critical rebuttal of the proposed division of the genus Arcobacter into six genera, emended descriptions of Arcobacter anaerophilus and the genus Arcobacter, and an assessment of genus-level boundaries for Epsilonproteobacteria using in silico genomic comparator tools.</title>
        <authorList>
            <person name="On S.L.W."/>
            <person name="Miller W.G."/>
            <person name="Biggs P."/>
            <person name="Cornelius A."/>
            <person name="Vandamme P."/>
        </authorList>
    </citation>
    <scope>NUCLEOTIDE SEQUENCE [LARGE SCALE GENOMIC DNA]</scope>
    <source>
        <strain evidence="1 2">CCUG 56899</strain>
    </source>
</reference>
<name>A0A5C2HH32_9BACT</name>
<accession>A0A5C2HH32</accession>
<protein>
    <submittedName>
        <fullName evidence="1">Uncharacterized protein</fullName>
    </submittedName>
</protein>
<dbReference type="Proteomes" id="UP000322644">
    <property type="component" value="Chromosome"/>
</dbReference>
<proteinExistence type="predicted"/>
<dbReference type="RefSeq" id="WP_066388520.1">
    <property type="nucleotide sequence ID" value="NZ_CP036246.2"/>
</dbReference>
<dbReference type="KEGG" id="apoc:APORC_1875"/>
<sequence length="78" mass="9415">MTKEEMKNYAIKTIENMEDLRDDLARINLSSKLDILNENLRKIIDEKTIDQKEFFYLIEDLRDTIIDFHSYIFSELPN</sequence>
<organism evidence="1 2">
    <name type="scientific">Arcobacter porcinus</name>
    <dbReference type="NCBI Taxonomy" id="1935204"/>
    <lineage>
        <taxon>Bacteria</taxon>
        <taxon>Pseudomonadati</taxon>
        <taxon>Campylobacterota</taxon>
        <taxon>Epsilonproteobacteria</taxon>
        <taxon>Campylobacterales</taxon>
        <taxon>Arcobacteraceae</taxon>
        <taxon>Arcobacter</taxon>
    </lineage>
</organism>